<evidence type="ECO:0000256" key="1">
    <source>
        <dbReference type="SAM" id="Phobius"/>
    </source>
</evidence>
<dbReference type="AlphaFoldDB" id="A0A6J4TFL8"/>
<reference evidence="3" key="1">
    <citation type="submission" date="2020-02" db="EMBL/GenBank/DDBJ databases">
        <authorList>
            <person name="Meier V. D."/>
        </authorList>
    </citation>
    <scope>NUCLEOTIDE SEQUENCE</scope>
    <source>
        <strain evidence="3">AVDCRST_MAG09</strain>
    </source>
</reference>
<dbReference type="InterPro" id="IPR012422">
    <property type="entry name" value="Cyt_c_oxidase_su4_bac-aa3"/>
</dbReference>
<evidence type="ECO:0000313" key="3">
    <source>
        <dbReference type="EMBL" id="CAA9522103.1"/>
    </source>
</evidence>
<evidence type="ECO:0000259" key="2">
    <source>
        <dbReference type="Pfam" id="PF07835"/>
    </source>
</evidence>
<gene>
    <name evidence="3" type="ORF">AVDCRST_MAG09-2205</name>
</gene>
<accession>A0A6J4TFL8</accession>
<dbReference type="Pfam" id="PF07835">
    <property type="entry name" value="COX4_pro_2"/>
    <property type="match status" value="1"/>
</dbReference>
<dbReference type="RefSeq" id="WP_294174442.1">
    <property type="nucleotide sequence ID" value="NZ_CADCVZ010000059.1"/>
</dbReference>
<organism evidence="3">
    <name type="scientific">uncultured Sphingomonas sp</name>
    <dbReference type="NCBI Taxonomy" id="158754"/>
    <lineage>
        <taxon>Bacteria</taxon>
        <taxon>Pseudomonadati</taxon>
        <taxon>Pseudomonadota</taxon>
        <taxon>Alphaproteobacteria</taxon>
        <taxon>Sphingomonadales</taxon>
        <taxon>Sphingomonadaceae</taxon>
        <taxon>Sphingomonas</taxon>
        <taxon>environmental samples</taxon>
    </lineage>
</organism>
<feature type="domain" description="Cytochrome c oxidase subunit IV bacterial aa3 type" evidence="2">
    <location>
        <begin position="10"/>
        <end position="45"/>
    </location>
</feature>
<keyword evidence="1" id="KW-0812">Transmembrane</keyword>
<keyword evidence="1" id="KW-0472">Membrane</keyword>
<dbReference type="InterPro" id="IPR036596">
    <property type="entry name" value="Cyt-C_aa3_sf"/>
</dbReference>
<protein>
    <recommendedName>
        <fullName evidence="2">Cytochrome c oxidase subunit IV bacterial aa3 type domain-containing protein</fullName>
    </recommendedName>
</protein>
<dbReference type="EMBL" id="CADCVZ010000059">
    <property type="protein sequence ID" value="CAA9522103.1"/>
    <property type="molecule type" value="Genomic_DNA"/>
</dbReference>
<sequence>MADQINNNGGGEVDFRHHARDYSLMIKLLKYGAIISFVIALLVLIIISS</sequence>
<dbReference type="SUPFAM" id="SSF81469">
    <property type="entry name" value="Bacterial aa3 type cytochrome c oxidase subunit IV"/>
    <property type="match status" value="1"/>
</dbReference>
<proteinExistence type="predicted"/>
<name>A0A6J4TFL8_9SPHN</name>
<keyword evidence="1" id="KW-1133">Transmembrane helix</keyword>
<feature type="transmembrane region" description="Helical" evidence="1">
    <location>
        <begin position="28"/>
        <end position="47"/>
    </location>
</feature>